<dbReference type="Pfam" id="PF01817">
    <property type="entry name" value="CM_2"/>
    <property type="match status" value="1"/>
</dbReference>
<evidence type="ECO:0000313" key="4">
    <source>
        <dbReference type="EMBL" id="HHP81136.1"/>
    </source>
</evidence>
<dbReference type="Pfam" id="PF03807">
    <property type="entry name" value="F420_oxidored"/>
    <property type="match status" value="1"/>
</dbReference>
<dbReference type="SUPFAM" id="SSF51735">
    <property type="entry name" value="NAD(P)-binding Rossmann-fold domains"/>
    <property type="match status" value="1"/>
</dbReference>
<dbReference type="InterPro" id="IPR028939">
    <property type="entry name" value="P5C_Rdtase_cat_N"/>
</dbReference>
<feature type="domain" description="Prephenate/arogenate dehydrogenase" evidence="3">
    <location>
        <begin position="96"/>
        <end position="346"/>
    </location>
</feature>
<dbReference type="SMART" id="SM00830">
    <property type="entry name" value="CM_2"/>
    <property type="match status" value="1"/>
</dbReference>
<dbReference type="Gene3D" id="1.20.59.10">
    <property type="entry name" value="Chorismate mutase"/>
    <property type="match status" value="1"/>
</dbReference>
<dbReference type="EMBL" id="DRZI01000019">
    <property type="protein sequence ID" value="HHP81136.1"/>
    <property type="molecule type" value="Genomic_DNA"/>
</dbReference>
<dbReference type="InterPro" id="IPR036979">
    <property type="entry name" value="CM_dom_sf"/>
</dbReference>
<dbReference type="Gene3D" id="3.40.50.720">
    <property type="entry name" value="NAD(P)-binding Rossmann-like Domain"/>
    <property type="match status" value="1"/>
</dbReference>
<dbReference type="InterPro" id="IPR036291">
    <property type="entry name" value="NAD(P)-bd_dom_sf"/>
</dbReference>
<dbReference type="GO" id="GO:0004665">
    <property type="term" value="F:prephenate dehydrogenase (NADP+) activity"/>
    <property type="evidence" value="ECO:0007669"/>
    <property type="project" value="InterPro"/>
</dbReference>
<dbReference type="InterPro" id="IPR003099">
    <property type="entry name" value="Prephen_DH"/>
</dbReference>
<organism evidence="4">
    <name type="scientific">Ignisphaera aggregans</name>
    <dbReference type="NCBI Taxonomy" id="334771"/>
    <lineage>
        <taxon>Archaea</taxon>
        <taxon>Thermoproteota</taxon>
        <taxon>Thermoprotei</taxon>
        <taxon>Desulfurococcales</taxon>
        <taxon>Desulfurococcaceae</taxon>
        <taxon>Ignisphaera</taxon>
    </lineage>
</organism>
<proteinExistence type="predicted"/>
<dbReference type="PANTHER" id="PTHR21363:SF0">
    <property type="entry name" value="PREPHENATE DEHYDROGENASE [NADP(+)]"/>
    <property type="match status" value="1"/>
</dbReference>
<dbReference type="AlphaFoldDB" id="A0A7C5TH75"/>
<dbReference type="PANTHER" id="PTHR21363">
    <property type="entry name" value="PREPHENATE DEHYDROGENASE"/>
    <property type="match status" value="1"/>
</dbReference>
<evidence type="ECO:0000259" key="2">
    <source>
        <dbReference type="PROSITE" id="PS51168"/>
    </source>
</evidence>
<reference evidence="4" key="1">
    <citation type="journal article" date="2020" name="mSystems">
        <title>Genome- and Community-Level Interaction Insights into Carbon Utilization and Element Cycling Functions of Hydrothermarchaeota in Hydrothermal Sediment.</title>
        <authorList>
            <person name="Zhou Z."/>
            <person name="Liu Y."/>
            <person name="Xu W."/>
            <person name="Pan J."/>
            <person name="Luo Z.H."/>
            <person name="Li M."/>
        </authorList>
    </citation>
    <scope>NUCLEOTIDE SEQUENCE [LARGE SCALE GENOMIC DNA]</scope>
    <source>
        <strain evidence="4">SpSt-1121</strain>
    </source>
</reference>
<feature type="domain" description="Chorismate mutase" evidence="2">
    <location>
        <begin position="1"/>
        <end position="88"/>
    </location>
</feature>
<dbReference type="SUPFAM" id="SSF48600">
    <property type="entry name" value="Chorismate mutase II"/>
    <property type="match status" value="1"/>
</dbReference>
<dbReference type="GO" id="GO:0008977">
    <property type="term" value="F:prephenate dehydrogenase (NAD+) activity"/>
    <property type="evidence" value="ECO:0007669"/>
    <property type="project" value="InterPro"/>
</dbReference>
<accession>A0A7C5TH75</accession>
<dbReference type="InterPro" id="IPR050812">
    <property type="entry name" value="Preph/Arog_dehydrog"/>
</dbReference>
<dbReference type="GO" id="GO:0004106">
    <property type="term" value="F:chorismate mutase activity"/>
    <property type="evidence" value="ECO:0007669"/>
    <property type="project" value="InterPro"/>
</dbReference>
<dbReference type="Gene3D" id="1.10.3660.10">
    <property type="entry name" value="6-phosphogluconate dehydrogenase C-terminal like domain"/>
    <property type="match status" value="1"/>
</dbReference>
<dbReference type="GO" id="GO:0046417">
    <property type="term" value="P:chorismate metabolic process"/>
    <property type="evidence" value="ECO:0007669"/>
    <property type="project" value="InterPro"/>
</dbReference>
<dbReference type="GO" id="GO:0006571">
    <property type="term" value="P:tyrosine biosynthetic process"/>
    <property type="evidence" value="ECO:0007669"/>
    <property type="project" value="InterPro"/>
</dbReference>
<dbReference type="InterPro" id="IPR002701">
    <property type="entry name" value="CM_II_prokaryot"/>
</dbReference>
<name>A0A7C5TH75_9CREN</name>
<evidence type="ECO:0000256" key="1">
    <source>
        <dbReference type="ARBA" id="ARBA00023002"/>
    </source>
</evidence>
<protein>
    <submittedName>
        <fullName evidence="4">Bifunctional chorismate mutase/prephenate dehydrogenase</fullName>
    </submittedName>
</protein>
<gene>
    <name evidence="4" type="ORF">ENM84_00575</name>
</gene>
<dbReference type="SUPFAM" id="SSF48179">
    <property type="entry name" value="6-phosphogluconate dehydrogenase C-terminal domain-like"/>
    <property type="match status" value="1"/>
</dbReference>
<comment type="caution">
    <text evidence="4">The sequence shown here is derived from an EMBL/GenBank/DDBJ whole genome shotgun (WGS) entry which is preliminary data.</text>
</comment>
<dbReference type="PROSITE" id="PS51168">
    <property type="entry name" value="CHORISMATE_MUT_2"/>
    <property type="match status" value="1"/>
</dbReference>
<dbReference type="GO" id="GO:0070403">
    <property type="term" value="F:NAD+ binding"/>
    <property type="evidence" value="ECO:0007669"/>
    <property type="project" value="TreeGrafter"/>
</dbReference>
<dbReference type="InterPro" id="IPR036263">
    <property type="entry name" value="Chorismate_II_sf"/>
</dbReference>
<evidence type="ECO:0000259" key="3">
    <source>
        <dbReference type="PROSITE" id="PS51176"/>
    </source>
</evidence>
<keyword evidence="1" id="KW-0560">Oxidoreductase</keyword>
<dbReference type="PROSITE" id="PS51176">
    <property type="entry name" value="PDH_ADH"/>
    <property type="match status" value="1"/>
</dbReference>
<sequence length="346" mass="40021">MEIEELRKSIDEIDKEIVKLIAKRFEVVKRIAEEKIAKNRRVSDEERETLVKMNWRMYALEYGVPINVVEELIELLIKYSKSYQLSLMATSRKYKRNITFIGYGNMTRVLVKQLVQVGHDVVISGRSIDKAKRLADELRCRYMDVSQAIEHGEFIVLALSLDAFIDKYVDSISLYFKDKIVMDILSSKGWVFNYLENKSIKENFKYVSLHPLFGPLTPPVSEKIAVIPSKTGVDVLQDVIDLWISAGLEPVVVDFEEHEKTMAIVQVLTHLYLMAFSRASNELIKELNINPDKLSTPTYRDIKAVTERIKYIENVVFEIQRNNPFSNLVRKKALEVLNNIIESIGR</sequence>
<dbReference type="InterPro" id="IPR008927">
    <property type="entry name" value="6-PGluconate_DH-like_C_sf"/>
</dbReference>